<feature type="binding site" evidence="1">
    <location>
        <position position="103"/>
    </location>
    <ligand>
        <name>Mg(2+)</name>
        <dbReference type="ChEBI" id="CHEBI:18420"/>
    </ligand>
</feature>
<dbReference type="InterPro" id="IPR004472">
    <property type="entry name" value="DTB_synth_BioD"/>
</dbReference>
<dbReference type="Proteomes" id="UP000548476">
    <property type="component" value="Unassembled WGS sequence"/>
</dbReference>
<comment type="subunit">
    <text evidence="1">Homodimer.</text>
</comment>
<dbReference type="PANTHER" id="PTHR43210">
    <property type="entry name" value="DETHIOBIOTIN SYNTHETASE"/>
    <property type="match status" value="1"/>
</dbReference>
<dbReference type="NCBIfam" id="TIGR00347">
    <property type="entry name" value="bioD"/>
    <property type="match status" value="1"/>
</dbReference>
<gene>
    <name evidence="1" type="primary">bioD</name>
    <name evidence="2" type="ORF">HNR73_002813</name>
</gene>
<keyword evidence="3" id="KW-1185">Reference proteome</keyword>
<dbReference type="UniPathway" id="UPA00078">
    <property type="reaction ID" value="UER00161"/>
</dbReference>
<dbReference type="GO" id="GO:0004141">
    <property type="term" value="F:dethiobiotin synthase activity"/>
    <property type="evidence" value="ECO:0007669"/>
    <property type="project" value="UniProtKB-UniRule"/>
</dbReference>
<keyword evidence="1" id="KW-0963">Cytoplasm</keyword>
<feature type="binding site" evidence="1">
    <location>
        <position position="193"/>
    </location>
    <ligand>
        <name>ATP</name>
        <dbReference type="ChEBI" id="CHEBI:30616"/>
    </ligand>
</feature>
<sequence length="219" mass="21518">MTPLIVTGTDTGVGKTVVTAAVAAAAAAVGLEVAVLKPAQSGGDDDAATVTRLSGVTDSHALVSFPDALSPLAAARASGAPPLPMTDVIKAVYGCTADVLLIEGAGGLLVQMGERGWTIADLCAALQASAIVVARAGLGTLNHTALTLEALDARGIGANVVVGAMPRDPEPVHETNLTTLTEMSGGLAGIVPEGAGGLSRAEFTAAAPGWLTGALYGTL</sequence>
<dbReference type="Gene3D" id="3.40.50.300">
    <property type="entry name" value="P-loop containing nucleotide triphosphate hydrolases"/>
    <property type="match status" value="1"/>
</dbReference>
<evidence type="ECO:0000313" key="2">
    <source>
        <dbReference type="EMBL" id="MBB6034959.1"/>
    </source>
</evidence>
<dbReference type="GO" id="GO:0005524">
    <property type="term" value="F:ATP binding"/>
    <property type="evidence" value="ECO:0007669"/>
    <property type="project" value="UniProtKB-UniRule"/>
</dbReference>
<feature type="binding site" evidence="1">
    <location>
        <position position="41"/>
    </location>
    <ligand>
        <name>substrate</name>
    </ligand>
</feature>
<dbReference type="PANTHER" id="PTHR43210:SF5">
    <property type="entry name" value="DETHIOBIOTIN SYNTHETASE"/>
    <property type="match status" value="1"/>
</dbReference>
<feature type="active site" evidence="1">
    <location>
        <position position="37"/>
    </location>
</feature>
<evidence type="ECO:0000313" key="3">
    <source>
        <dbReference type="Proteomes" id="UP000548476"/>
    </source>
</evidence>
<feature type="binding site" evidence="1">
    <location>
        <begin position="12"/>
        <end position="17"/>
    </location>
    <ligand>
        <name>ATP</name>
        <dbReference type="ChEBI" id="CHEBI:30616"/>
    </ligand>
</feature>
<keyword evidence="1" id="KW-0093">Biotin biosynthesis</keyword>
<keyword evidence="1" id="KW-0479">Metal-binding</keyword>
<dbReference type="CDD" id="cd03109">
    <property type="entry name" value="DTBS"/>
    <property type="match status" value="1"/>
</dbReference>
<proteinExistence type="inferred from homology"/>
<dbReference type="GO" id="GO:0005829">
    <property type="term" value="C:cytosol"/>
    <property type="evidence" value="ECO:0007669"/>
    <property type="project" value="TreeGrafter"/>
</dbReference>
<protein>
    <recommendedName>
        <fullName evidence="1">ATP-dependent dethiobiotin synthetase BioD</fullName>
        <ecNumber evidence="1">6.3.3.3</ecNumber>
    </recommendedName>
    <alternativeName>
        <fullName evidence="1">DTB synthetase</fullName>
        <shortName evidence="1">DTBS</shortName>
    </alternativeName>
    <alternativeName>
        <fullName evidence="1">Dethiobiotin synthase</fullName>
    </alternativeName>
</protein>
<comment type="caution">
    <text evidence="1">Lacks conserved residue(s) required for the propagation of feature annotation.</text>
</comment>
<feature type="binding site" evidence="1">
    <location>
        <position position="46"/>
    </location>
    <ligand>
        <name>Mg(2+)</name>
        <dbReference type="ChEBI" id="CHEBI:18420"/>
    </ligand>
</feature>
<keyword evidence="1" id="KW-0460">Magnesium</keyword>
<dbReference type="EC" id="6.3.3.3" evidence="1"/>
<comment type="cofactor">
    <cofactor evidence="1">
        <name>Mg(2+)</name>
        <dbReference type="ChEBI" id="CHEBI:18420"/>
    </cofactor>
</comment>
<dbReference type="SUPFAM" id="SSF52540">
    <property type="entry name" value="P-loop containing nucleoside triphosphate hydrolases"/>
    <property type="match status" value="1"/>
</dbReference>
<comment type="subcellular location">
    <subcellularLocation>
        <location evidence="1">Cytoplasm</location>
    </subcellularLocation>
</comment>
<comment type="similarity">
    <text evidence="1">Belongs to the dethiobiotin synthetase family.</text>
</comment>
<comment type="caution">
    <text evidence="2">The sequence shown here is derived from an EMBL/GenBank/DDBJ whole genome shotgun (WGS) entry which is preliminary data.</text>
</comment>
<dbReference type="PIRSF" id="PIRSF006755">
    <property type="entry name" value="DTB_synth"/>
    <property type="match status" value="1"/>
</dbReference>
<name>A0A841FQX4_9ACTN</name>
<comment type="function">
    <text evidence="1">Catalyzes a mechanistically unusual reaction, the ATP-dependent insertion of CO2 between the N7 and N8 nitrogen atoms of 7,8-diaminopelargonic acid (DAPA, also called 7,8-diammoniononanoate) to form a ureido ring.</text>
</comment>
<dbReference type="EMBL" id="JACHGT010000005">
    <property type="protein sequence ID" value="MBB6034959.1"/>
    <property type="molecule type" value="Genomic_DNA"/>
</dbReference>
<reference evidence="2 3" key="1">
    <citation type="submission" date="2020-08" db="EMBL/GenBank/DDBJ databases">
        <title>Genomic Encyclopedia of Type Strains, Phase IV (KMG-IV): sequencing the most valuable type-strain genomes for metagenomic binning, comparative biology and taxonomic classification.</title>
        <authorList>
            <person name="Goeker M."/>
        </authorList>
    </citation>
    <scope>NUCLEOTIDE SEQUENCE [LARGE SCALE GENOMIC DNA]</scope>
    <source>
        <strain evidence="2 3">YIM 65646</strain>
    </source>
</reference>
<accession>A0A841FQX4</accession>
<dbReference type="AlphaFoldDB" id="A0A841FQX4"/>
<keyword evidence="1" id="KW-0547">Nucleotide-binding</keyword>
<dbReference type="HAMAP" id="MF_00336">
    <property type="entry name" value="BioD"/>
    <property type="match status" value="1"/>
</dbReference>
<dbReference type="GO" id="GO:0000287">
    <property type="term" value="F:magnesium ion binding"/>
    <property type="evidence" value="ECO:0007669"/>
    <property type="project" value="UniProtKB-UniRule"/>
</dbReference>
<feature type="binding site" evidence="1">
    <location>
        <position position="46"/>
    </location>
    <ligand>
        <name>ATP</name>
        <dbReference type="ChEBI" id="CHEBI:30616"/>
    </ligand>
</feature>
<dbReference type="Pfam" id="PF13500">
    <property type="entry name" value="AAA_26"/>
    <property type="match status" value="1"/>
</dbReference>
<keyword evidence="1 2" id="KW-0436">Ligase</keyword>
<feature type="binding site" evidence="1">
    <location>
        <position position="16"/>
    </location>
    <ligand>
        <name>Mg(2+)</name>
        <dbReference type="ChEBI" id="CHEBI:18420"/>
    </ligand>
</feature>
<keyword evidence="1" id="KW-0067">ATP-binding</keyword>
<feature type="binding site" evidence="1">
    <location>
        <begin position="103"/>
        <end position="106"/>
    </location>
    <ligand>
        <name>ATP</name>
        <dbReference type="ChEBI" id="CHEBI:30616"/>
    </ligand>
</feature>
<comment type="pathway">
    <text evidence="1">Cofactor biosynthesis; biotin biosynthesis; biotin from 7,8-diaminononanoate: step 1/2.</text>
</comment>
<dbReference type="GO" id="GO:0009102">
    <property type="term" value="P:biotin biosynthetic process"/>
    <property type="evidence" value="ECO:0007669"/>
    <property type="project" value="UniProtKB-UniRule"/>
</dbReference>
<comment type="catalytic activity">
    <reaction evidence="1">
        <text>(7R,8S)-7,8-diammoniononanoate + CO2 + ATP = (4R,5S)-dethiobiotin + ADP + phosphate + 3 H(+)</text>
        <dbReference type="Rhea" id="RHEA:15805"/>
        <dbReference type="ChEBI" id="CHEBI:15378"/>
        <dbReference type="ChEBI" id="CHEBI:16526"/>
        <dbReference type="ChEBI" id="CHEBI:30616"/>
        <dbReference type="ChEBI" id="CHEBI:43474"/>
        <dbReference type="ChEBI" id="CHEBI:149469"/>
        <dbReference type="ChEBI" id="CHEBI:149473"/>
        <dbReference type="ChEBI" id="CHEBI:456216"/>
        <dbReference type="EC" id="6.3.3.3"/>
    </reaction>
</comment>
<evidence type="ECO:0000256" key="1">
    <source>
        <dbReference type="HAMAP-Rule" id="MF_00336"/>
    </source>
</evidence>
<organism evidence="2 3">
    <name type="scientific">Phytomonospora endophytica</name>
    <dbReference type="NCBI Taxonomy" id="714109"/>
    <lineage>
        <taxon>Bacteria</taxon>
        <taxon>Bacillati</taxon>
        <taxon>Actinomycetota</taxon>
        <taxon>Actinomycetes</taxon>
        <taxon>Micromonosporales</taxon>
        <taxon>Micromonosporaceae</taxon>
        <taxon>Phytomonospora</taxon>
    </lineage>
</organism>
<dbReference type="InterPro" id="IPR027417">
    <property type="entry name" value="P-loop_NTPase"/>
</dbReference>